<evidence type="ECO:0000313" key="2">
    <source>
        <dbReference type="Proteomes" id="UP000188605"/>
    </source>
</evidence>
<proteinExistence type="predicted"/>
<gene>
    <name evidence="1" type="ORF">AN396_09685</name>
</gene>
<sequence>MGNARSKKIIDFIMKIIFLASAVITIILVAFIGGYVVSQGIPFFKHIPLFDFLFGTKWAPSGDKYGLAPMLVASALGTFGAIIIAIVIGVITAIVMVEILPPKLASILSAGVDLLAGIPSVVYGFWGLMFVVPVINEVIPNTIGQGSSLLAVIIILAIMVLPIVIRMTEVSLRAIPSELKEGAFALGASHLQYIFQIQLLAAKSGTLAGIVLAVGRALGETMAVILVAGNAAIFPKSITDPVRTLTANIALEMGYAYGLHQQALFATGMVLFLIIIGINCVVQILMRPKKEK</sequence>
<protein>
    <submittedName>
        <fullName evidence="1">Phosphate ABC transporter permease subunit PstC</fullName>
    </submittedName>
</protein>
<reference evidence="1" key="1">
    <citation type="submission" date="2016-08" db="EMBL/GenBank/DDBJ databases">
        <authorList>
            <person name="Ngugi D.K."/>
            <person name="Miyake S."/>
            <person name="Stingl U."/>
        </authorList>
    </citation>
    <scope>NUCLEOTIDE SEQUENCE</scope>
    <source>
        <strain evidence="1">SCG-B11WGA-EpuloA1</strain>
    </source>
</reference>
<organism evidence="1 2">
    <name type="scientific">Candidatus Epulonipiscium fishelsonii</name>
    <dbReference type="NCBI Taxonomy" id="77094"/>
    <lineage>
        <taxon>Bacteria</taxon>
        <taxon>Bacillati</taxon>
        <taxon>Bacillota</taxon>
        <taxon>Clostridia</taxon>
        <taxon>Lachnospirales</taxon>
        <taxon>Lachnospiraceae</taxon>
        <taxon>Candidatus Epulonipiscium</taxon>
    </lineage>
</organism>
<accession>A0ACC8X9R1</accession>
<evidence type="ECO:0000313" key="1">
    <source>
        <dbReference type="EMBL" id="ONI38933.1"/>
    </source>
</evidence>
<dbReference type="Proteomes" id="UP000188605">
    <property type="component" value="Unassembled WGS sequence"/>
</dbReference>
<dbReference type="EMBL" id="LJDB01000075">
    <property type="protein sequence ID" value="ONI38933.1"/>
    <property type="molecule type" value="Genomic_DNA"/>
</dbReference>
<name>A0ACC8X9R1_9FIRM</name>
<keyword evidence="2" id="KW-1185">Reference proteome</keyword>
<comment type="caution">
    <text evidence="1">The sequence shown here is derived from an EMBL/GenBank/DDBJ whole genome shotgun (WGS) entry which is preliminary data.</text>
</comment>